<name>A0A1H7NMK6_RUMAL</name>
<organism evidence="3 4">
    <name type="scientific">Ruminococcus albus</name>
    <dbReference type="NCBI Taxonomy" id="1264"/>
    <lineage>
        <taxon>Bacteria</taxon>
        <taxon>Bacillati</taxon>
        <taxon>Bacillota</taxon>
        <taxon>Clostridia</taxon>
        <taxon>Eubacteriales</taxon>
        <taxon>Oscillospiraceae</taxon>
        <taxon>Ruminococcus</taxon>
    </lineage>
</organism>
<dbReference type="InterPro" id="IPR041682">
    <property type="entry name" value="AAA_14"/>
</dbReference>
<dbReference type="Pfam" id="PF13635">
    <property type="entry name" value="DUF4143"/>
    <property type="match status" value="1"/>
</dbReference>
<dbReference type="InterPro" id="IPR027417">
    <property type="entry name" value="P-loop_NTPase"/>
</dbReference>
<gene>
    <name evidence="3" type="ORF">SAMN05216469_1168</name>
</gene>
<dbReference type="EMBL" id="FOAT01000016">
    <property type="protein sequence ID" value="SEL24614.1"/>
    <property type="molecule type" value="Genomic_DNA"/>
</dbReference>
<reference evidence="3 4" key="1">
    <citation type="submission" date="2016-10" db="EMBL/GenBank/DDBJ databases">
        <authorList>
            <person name="de Groot N.N."/>
        </authorList>
    </citation>
    <scope>NUCLEOTIDE SEQUENCE [LARGE SCALE GENOMIC DNA]</scope>
    <source>
        <strain evidence="3 4">KH2T6</strain>
    </source>
</reference>
<evidence type="ECO:0000313" key="4">
    <source>
        <dbReference type="Proteomes" id="UP000186015"/>
    </source>
</evidence>
<dbReference type="InterPro" id="IPR025420">
    <property type="entry name" value="DUF4143"/>
</dbReference>
<dbReference type="AlphaFoldDB" id="A0A1H7NMK6"/>
<dbReference type="Proteomes" id="UP000186015">
    <property type="component" value="Unassembled WGS sequence"/>
</dbReference>
<dbReference type="RefSeq" id="WP_074835096.1">
    <property type="nucleotide sequence ID" value="NZ_FOAT01000016.1"/>
</dbReference>
<dbReference type="SUPFAM" id="SSF52540">
    <property type="entry name" value="P-loop containing nucleoside triphosphate hydrolases"/>
    <property type="match status" value="1"/>
</dbReference>
<protein>
    <recommendedName>
        <fullName evidence="5">ATPase</fullName>
    </recommendedName>
</protein>
<evidence type="ECO:0008006" key="5">
    <source>
        <dbReference type="Google" id="ProtNLM"/>
    </source>
</evidence>
<accession>A0A1H7NMK6</accession>
<evidence type="ECO:0000259" key="2">
    <source>
        <dbReference type="Pfam" id="PF13635"/>
    </source>
</evidence>
<evidence type="ECO:0000313" key="3">
    <source>
        <dbReference type="EMBL" id="SEL24614.1"/>
    </source>
</evidence>
<proteinExistence type="predicted"/>
<dbReference type="OrthoDB" id="9801684at2"/>
<feature type="domain" description="DUF4143" evidence="2">
    <location>
        <begin position="197"/>
        <end position="343"/>
    </location>
</feature>
<dbReference type="PANTHER" id="PTHR33295:SF20">
    <property type="entry name" value="ATPASE"/>
    <property type="match status" value="1"/>
</dbReference>
<evidence type="ECO:0000259" key="1">
    <source>
        <dbReference type="Pfam" id="PF13173"/>
    </source>
</evidence>
<feature type="domain" description="AAA" evidence="1">
    <location>
        <begin position="21"/>
        <end position="149"/>
    </location>
</feature>
<dbReference type="PANTHER" id="PTHR33295">
    <property type="entry name" value="ATPASE"/>
    <property type="match status" value="1"/>
</dbReference>
<dbReference type="Pfam" id="PF13173">
    <property type="entry name" value="AAA_14"/>
    <property type="match status" value="1"/>
</dbReference>
<sequence>MKLIERTDYLNKVINVIGTPDIKVITGVRRSGKSKLLEAFKKHIMDNYPDANIIHINFNLPEYEEFTEYRPLYDHINSRYKEGVENFVLIDEIQMCNDFEKAINGLHASEKYDIYITGSNAFLLSSDLATLFTGRTFEIKVYPFSFAEYVKYFGYTDLYTAFDKYVSEGGMAGSYVYKDQEAKYDYIEEVFNTLIVRDIRKKYKIRNTALMDRLADFLMDNISNLTSARTIADTFNSHKDKINHKTVSSYMQYLCNAFTFYKVRRYDIKGKKYLSTTEKYYLSDHSFRYAKLGTKNMDYGRVLENIVAIELLRRGYEVYVGVLYKKEVDFVAIKRDEKLYIQVSDNITDDKTFEREVSPLLSIKDAYPKMLIARTRHDAYQYEGIKIVDFSDWLTNT</sequence>